<keyword evidence="2" id="KW-1185">Reference proteome</keyword>
<gene>
    <name evidence="1" type="ORF">GDO81_025467</name>
</gene>
<evidence type="ECO:0000313" key="1">
    <source>
        <dbReference type="EMBL" id="KAG8536902.1"/>
    </source>
</evidence>
<evidence type="ECO:0000313" key="2">
    <source>
        <dbReference type="Proteomes" id="UP000824782"/>
    </source>
</evidence>
<protein>
    <submittedName>
        <fullName evidence="1">Uncharacterized protein</fullName>
    </submittedName>
</protein>
<dbReference type="AlphaFoldDB" id="A0AAV6YIG4"/>
<dbReference type="EMBL" id="WNYA01036626">
    <property type="protein sequence ID" value="KAG8536902.1"/>
    <property type="molecule type" value="Genomic_DNA"/>
</dbReference>
<name>A0AAV6YIG4_ENGPU</name>
<organism evidence="1 2">
    <name type="scientific">Engystomops pustulosus</name>
    <name type="common">Tungara frog</name>
    <name type="synonym">Physalaemus pustulosus</name>
    <dbReference type="NCBI Taxonomy" id="76066"/>
    <lineage>
        <taxon>Eukaryota</taxon>
        <taxon>Metazoa</taxon>
        <taxon>Chordata</taxon>
        <taxon>Craniata</taxon>
        <taxon>Vertebrata</taxon>
        <taxon>Euteleostomi</taxon>
        <taxon>Amphibia</taxon>
        <taxon>Batrachia</taxon>
        <taxon>Anura</taxon>
        <taxon>Neobatrachia</taxon>
        <taxon>Hyloidea</taxon>
        <taxon>Leptodactylidae</taxon>
        <taxon>Leiuperinae</taxon>
        <taxon>Engystomops</taxon>
    </lineage>
</organism>
<dbReference type="Proteomes" id="UP000824782">
    <property type="component" value="Unassembled WGS sequence"/>
</dbReference>
<accession>A0AAV6YIG4</accession>
<proteinExistence type="predicted"/>
<comment type="caution">
    <text evidence="1">The sequence shown here is derived from an EMBL/GenBank/DDBJ whole genome shotgun (WGS) entry which is preliminary data.</text>
</comment>
<reference evidence="1" key="1">
    <citation type="thesis" date="2020" institute="ProQuest LLC" country="789 East Eisenhower Parkway, Ann Arbor, MI, USA">
        <title>Comparative Genomics and Chromosome Evolution.</title>
        <authorList>
            <person name="Mudd A.B."/>
        </authorList>
    </citation>
    <scope>NUCLEOTIDE SEQUENCE</scope>
    <source>
        <strain evidence="1">237g6f4</strain>
        <tissue evidence="1">Blood</tissue>
    </source>
</reference>
<sequence length="133" mass="13827">MTAKDGERAGLGGPILCALSTGKFSSMPNNLGNVSENTLFSASPVMVSGKPTKRRSSNFSDIFLLSAASSFTLAITPAVSSSIEEIRCSASSILFALAFISFCKVLRDSAMVDDIASCSVGSILRTTSLASFL</sequence>